<keyword evidence="2" id="KW-1185">Reference proteome</keyword>
<organism evidence="1 2">
    <name type="scientific">Kuenenia stuttgartiensis</name>
    <dbReference type="NCBI Taxonomy" id="174633"/>
    <lineage>
        <taxon>Bacteria</taxon>
        <taxon>Pseudomonadati</taxon>
        <taxon>Planctomycetota</taxon>
        <taxon>Candidatus Brocadiia</taxon>
        <taxon>Candidatus Brocadiales</taxon>
        <taxon>Candidatus Brocadiaceae</taxon>
        <taxon>Candidatus Kuenenia</taxon>
    </lineage>
</organism>
<protein>
    <submittedName>
        <fullName evidence="1">Uncharacterized protein</fullName>
    </submittedName>
</protein>
<dbReference type="OrthoDB" id="6197429at2"/>
<dbReference type="AlphaFoldDB" id="A0A2C9CF67"/>
<dbReference type="Proteomes" id="UP000221734">
    <property type="component" value="Chromosome Kuenenia_stuttgartiensis_MBR1"/>
</dbReference>
<evidence type="ECO:0000313" key="2">
    <source>
        <dbReference type="Proteomes" id="UP000221734"/>
    </source>
</evidence>
<dbReference type="RefSeq" id="WP_099325050.1">
    <property type="nucleotide sequence ID" value="NZ_LT934425.1"/>
</dbReference>
<accession>A0A2C9CF67</accession>
<dbReference type="EMBL" id="LT934425">
    <property type="protein sequence ID" value="SOH04330.1"/>
    <property type="molecule type" value="Genomic_DNA"/>
</dbReference>
<gene>
    <name evidence="1" type="ORF">KSMBR1_1831</name>
</gene>
<evidence type="ECO:0000313" key="1">
    <source>
        <dbReference type="EMBL" id="SOH04330.1"/>
    </source>
</evidence>
<reference evidence="2" key="1">
    <citation type="submission" date="2017-10" db="EMBL/GenBank/DDBJ databases">
        <authorList>
            <person name="Frank J."/>
        </authorList>
    </citation>
    <scope>NUCLEOTIDE SEQUENCE [LARGE SCALE GENOMIC DNA]</scope>
</reference>
<sequence>MNIPDTEKKIKQHISSYKSSLNKEKKTYGSINDGAGKRYLLFCLYFLLGDLKKSSTYIEWYENEFPDDSGEPIQLLCWAIMLYQMGKAGEAKIKLAELMLSNLYFIPKIIGIEIPEYNIWHSSNDCESDYFEYTPSQILDNLSVTEIKWISQLYNSSEFIKIRNRYVEIFTELKDVKDVACRRVLLEESYKLLSILT</sequence>
<dbReference type="KEGG" id="kst:KSMBR1_1831"/>
<name>A0A2C9CF67_KUEST</name>
<proteinExistence type="predicted"/>